<evidence type="ECO:0000256" key="3">
    <source>
        <dbReference type="SAM" id="Coils"/>
    </source>
</evidence>
<evidence type="ECO:0000256" key="1">
    <source>
        <dbReference type="ARBA" id="ARBA00022553"/>
    </source>
</evidence>
<dbReference type="PANTHER" id="PTHR15635:SF11">
    <property type="entry name" value="COILED-COIL DOMAIN-CONTAINING PROTEIN 9"/>
    <property type="match status" value="1"/>
</dbReference>
<evidence type="ECO:0000313" key="5">
    <source>
        <dbReference type="Proteomes" id="UP001623349"/>
    </source>
</evidence>
<feature type="coiled-coil region" evidence="3">
    <location>
        <begin position="7"/>
        <end position="34"/>
    </location>
</feature>
<dbReference type="Proteomes" id="UP001623349">
    <property type="component" value="Unassembled WGS sequence"/>
</dbReference>
<sequence>MATTLDLKSKEEKDAELDKRIEALRRKNEALIRRYQVP</sequence>
<reference evidence="4 5" key="1">
    <citation type="submission" date="2024-08" db="EMBL/GenBank/DDBJ databases">
        <title>The draft genome of Apodemus speciosus.</title>
        <authorList>
            <person name="Nabeshima K."/>
            <person name="Suzuki S."/>
            <person name="Onuma M."/>
        </authorList>
    </citation>
    <scope>NUCLEOTIDE SEQUENCE [LARGE SCALE GENOMIC DNA]</scope>
    <source>
        <strain evidence="4">IB14-021</strain>
    </source>
</reference>
<organism evidence="4 5">
    <name type="scientific">Apodemus speciosus</name>
    <name type="common">Large Japanese field mouse</name>
    <dbReference type="NCBI Taxonomy" id="105296"/>
    <lineage>
        <taxon>Eukaryota</taxon>
        <taxon>Metazoa</taxon>
        <taxon>Chordata</taxon>
        <taxon>Craniata</taxon>
        <taxon>Vertebrata</taxon>
        <taxon>Euteleostomi</taxon>
        <taxon>Mammalia</taxon>
        <taxon>Eutheria</taxon>
        <taxon>Euarchontoglires</taxon>
        <taxon>Glires</taxon>
        <taxon>Rodentia</taxon>
        <taxon>Myomorpha</taxon>
        <taxon>Muroidea</taxon>
        <taxon>Muridae</taxon>
        <taxon>Murinae</taxon>
        <taxon>Apodemus</taxon>
    </lineage>
</organism>
<name>A0ABQ0EXA6_APOSI</name>
<evidence type="ECO:0000313" key="4">
    <source>
        <dbReference type="EMBL" id="GAB1291600.1"/>
    </source>
</evidence>
<gene>
    <name evidence="4" type="ORF">APTSU1_000683000</name>
</gene>
<dbReference type="InterPro" id="IPR029336">
    <property type="entry name" value="DUF4594"/>
</dbReference>
<dbReference type="PANTHER" id="PTHR15635">
    <property type="entry name" value="COILED-COIL DOMAIN CONTAINING PROTEIN 9"/>
    <property type="match status" value="1"/>
</dbReference>
<accession>A0ABQ0EXA6</accession>
<protein>
    <submittedName>
        <fullName evidence="4">Coiled-coil domain-containing protein 9</fullName>
    </submittedName>
</protein>
<keyword evidence="2 3" id="KW-0175">Coiled coil</keyword>
<keyword evidence="1" id="KW-0597">Phosphoprotein</keyword>
<proteinExistence type="predicted"/>
<keyword evidence="5" id="KW-1185">Reference proteome</keyword>
<comment type="caution">
    <text evidence="4">The sequence shown here is derived from an EMBL/GenBank/DDBJ whole genome shotgun (WGS) entry which is preliminary data.</text>
</comment>
<dbReference type="EMBL" id="BAAFST010000007">
    <property type="protein sequence ID" value="GAB1291600.1"/>
    <property type="molecule type" value="Genomic_DNA"/>
</dbReference>
<evidence type="ECO:0000256" key="2">
    <source>
        <dbReference type="ARBA" id="ARBA00023054"/>
    </source>
</evidence>